<evidence type="ECO:0000256" key="5">
    <source>
        <dbReference type="ARBA" id="ARBA00022833"/>
    </source>
</evidence>
<evidence type="ECO:0000313" key="10">
    <source>
        <dbReference type="Proteomes" id="UP000053235"/>
    </source>
</evidence>
<dbReference type="PANTHER" id="PTHR22726:SF1">
    <property type="entry name" value="METALLOENDOPEPTIDASE OMA1, MITOCHONDRIAL"/>
    <property type="match status" value="1"/>
</dbReference>
<evidence type="ECO:0000256" key="1">
    <source>
        <dbReference type="ARBA" id="ARBA00001947"/>
    </source>
</evidence>
<dbReference type="PROSITE" id="PS50005">
    <property type="entry name" value="TPR"/>
    <property type="match status" value="1"/>
</dbReference>
<keyword evidence="5" id="KW-0862">Zinc</keyword>
<keyword evidence="2" id="KW-0645">Protease</keyword>
<dbReference type="STRING" id="388408.LAX5112_03540"/>
<dbReference type="GO" id="GO:0016020">
    <property type="term" value="C:membrane"/>
    <property type="evidence" value="ECO:0007669"/>
    <property type="project" value="TreeGrafter"/>
</dbReference>
<evidence type="ECO:0000256" key="6">
    <source>
        <dbReference type="ARBA" id="ARBA00023049"/>
    </source>
</evidence>
<dbReference type="Gene3D" id="1.25.40.10">
    <property type="entry name" value="Tetratricopeptide repeat domain"/>
    <property type="match status" value="1"/>
</dbReference>
<dbReference type="Proteomes" id="UP000053235">
    <property type="component" value="Unassembled WGS sequence"/>
</dbReference>
<dbReference type="Gene3D" id="3.30.2010.10">
    <property type="entry name" value="Metalloproteases ('zincins'), catalytic domain"/>
    <property type="match status" value="1"/>
</dbReference>
<keyword evidence="6" id="KW-0482">Metalloprotease</keyword>
<name>A0A0M7AG78_9HYPH</name>
<evidence type="ECO:0000256" key="7">
    <source>
        <dbReference type="PROSITE-ProRule" id="PRU00339"/>
    </source>
</evidence>
<dbReference type="SUPFAM" id="SSF48452">
    <property type="entry name" value="TPR-like"/>
    <property type="match status" value="1"/>
</dbReference>
<dbReference type="GO" id="GO:0051603">
    <property type="term" value="P:proteolysis involved in protein catabolic process"/>
    <property type="evidence" value="ECO:0007669"/>
    <property type="project" value="TreeGrafter"/>
</dbReference>
<evidence type="ECO:0000313" key="9">
    <source>
        <dbReference type="EMBL" id="CTQ73426.1"/>
    </source>
</evidence>
<dbReference type="AlphaFoldDB" id="A0A0M7AG78"/>
<evidence type="ECO:0000256" key="4">
    <source>
        <dbReference type="ARBA" id="ARBA00022801"/>
    </source>
</evidence>
<dbReference type="PANTHER" id="PTHR22726">
    <property type="entry name" value="METALLOENDOPEPTIDASE OMA1"/>
    <property type="match status" value="1"/>
</dbReference>
<dbReference type="EMBL" id="CXWD01000014">
    <property type="protein sequence ID" value="CTQ73426.1"/>
    <property type="molecule type" value="Genomic_DNA"/>
</dbReference>
<dbReference type="InterPro" id="IPR001915">
    <property type="entry name" value="Peptidase_M48"/>
</dbReference>
<keyword evidence="7" id="KW-0802">TPR repeat</keyword>
<dbReference type="GO" id="GO:0046872">
    <property type="term" value="F:metal ion binding"/>
    <property type="evidence" value="ECO:0007669"/>
    <property type="project" value="UniProtKB-KW"/>
</dbReference>
<gene>
    <name evidence="9" type="primary">yfgC_2</name>
    <name evidence="9" type="ORF">LAX5112_03540</name>
</gene>
<sequence length="537" mass="58104">MTFTVSTDTAKLVQLVTEMQLNLCICIRHFLTQRGPAHTFATNMFQRFGMPLSSVRQKGLNEVLAAPVRGLASLIKTPAATARKAVTLTCAAALVLPVLISPAHAQRKLPLVRDAEVEGLLRDYAKPIFRVAGIGSSEPTIILVNDKTFNAFVPDSRRMFINIGVILEAETPGEVIGVLAHETGHIAGRHLVRMRAAASNAQIMSVIAMILGAGAAAAGAASGSGSATSGGAAAIVGAGSLGQRSFLAYRRSEEAAADRAALRYLDQTGQSARGLLRNFQRMAEQQIFSKQFADPYAISHPMAQDRFNGLLREAQESKYFNKPEDYVLQHRHDMAKAKLFAFTSHPSATLRAYPRKDKSLPAQYARAIAAMQSRGKGAVDEIDKLIRQHPTNPYFHELKGQALLEGGDPKNAIAPFRRALSIRPNETQFMVWLGYALVASDNPANLAEAESVLKRAIQRDSNSGTAYAQLAIAHGRQGERAEADLATAKGLMVRGEFEAAKRYAARAQKSLNRGSAAWLQADDIVAYKPPSVPGQRR</sequence>
<feature type="repeat" description="TPR" evidence="7">
    <location>
        <begin position="393"/>
        <end position="426"/>
    </location>
</feature>
<dbReference type="CDD" id="cd07324">
    <property type="entry name" value="M48C_Oma1-like"/>
    <property type="match status" value="1"/>
</dbReference>
<evidence type="ECO:0000256" key="2">
    <source>
        <dbReference type="ARBA" id="ARBA00022670"/>
    </source>
</evidence>
<comment type="cofactor">
    <cofactor evidence="1">
        <name>Zn(2+)</name>
        <dbReference type="ChEBI" id="CHEBI:29105"/>
    </cofactor>
</comment>
<organism evidence="9 10">
    <name type="scientific">Roseibium alexandrii</name>
    <dbReference type="NCBI Taxonomy" id="388408"/>
    <lineage>
        <taxon>Bacteria</taxon>
        <taxon>Pseudomonadati</taxon>
        <taxon>Pseudomonadota</taxon>
        <taxon>Alphaproteobacteria</taxon>
        <taxon>Hyphomicrobiales</taxon>
        <taxon>Stappiaceae</taxon>
        <taxon>Roseibium</taxon>
    </lineage>
</organism>
<keyword evidence="10" id="KW-1185">Reference proteome</keyword>
<evidence type="ECO:0000259" key="8">
    <source>
        <dbReference type="Pfam" id="PF01435"/>
    </source>
</evidence>
<keyword evidence="3" id="KW-0479">Metal-binding</keyword>
<reference evidence="10" key="1">
    <citation type="submission" date="2015-07" db="EMBL/GenBank/DDBJ databases">
        <authorList>
            <person name="Rodrigo-Torres Lidia"/>
            <person name="Arahal R.David."/>
        </authorList>
    </citation>
    <scope>NUCLEOTIDE SEQUENCE [LARGE SCALE GENOMIC DNA]</scope>
    <source>
        <strain evidence="10">CECT 5112</strain>
    </source>
</reference>
<dbReference type="InterPro" id="IPR011990">
    <property type="entry name" value="TPR-like_helical_dom_sf"/>
</dbReference>
<evidence type="ECO:0000256" key="3">
    <source>
        <dbReference type="ARBA" id="ARBA00022723"/>
    </source>
</evidence>
<proteinExistence type="predicted"/>
<dbReference type="InterPro" id="IPR051156">
    <property type="entry name" value="Mito/Outer_Membr_Metalloprot"/>
</dbReference>
<feature type="domain" description="Peptidase M48" evidence="8">
    <location>
        <begin position="125"/>
        <end position="311"/>
    </location>
</feature>
<accession>A0A0M7AG78</accession>
<dbReference type="Pfam" id="PF01435">
    <property type="entry name" value="Peptidase_M48"/>
    <property type="match status" value="1"/>
</dbReference>
<dbReference type="GO" id="GO:0004222">
    <property type="term" value="F:metalloendopeptidase activity"/>
    <property type="evidence" value="ECO:0007669"/>
    <property type="project" value="InterPro"/>
</dbReference>
<keyword evidence="4" id="KW-0378">Hydrolase</keyword>
<dbReference type="InterPro" id="IPR019734">
    <property type="entry name" value="TPR_rpt"/>
</dbReference>
<protein>
    <submittedName>
        <fullName evidence="9">TPR repeat-containing protein YfgC</fullName>
    </submittedName>
</protein>